<evidence type="ECO:0008006" key="3">
    <source>
        <dbReference type="Google" id="ProtNLM"/>
    </source>
</evidence>
<keyword evidence="2" id="KW-1185">Reference proteome</keyword>
<reference evidence="1 2" key="1">
    <citation type="submission" date="2018-06" db="EMBL/GenBank/DDBJ databases">
        <title>Genomic Encyclopedia of Archaeal and Bacterial Type Strains, Phase II (KMG-II): from individual species to whole genera.</title>
        <authorList>
            <person name="Goeker M."/>
        </authorList>
    </citation>
    <scope>NUCLEOTIDE SEQUENCE [LARGE SCALE GENOMIC DNA]</scope>
    <source>
        <strain evidence="1 2">DSM 17205</strain>
    </source>
</reference>
<dbReference type="Gene3D" id="1.10.3680.10">
    <property type="entry name" value="TerB-like"/>
    <property type="match status" value="1"/>
</dbReference>
<protein>
    <recommendedName>
        <fullName evidence="3">TerB family tellurite resistance protein</fullName>
    </recommendedName>
</protein>
<dbReference type="RefSeq" id="WP_015361285.1">
    <property type="nucleotide sequence ID" value="NZ_QKZR01000001.1"/>
</dbReference>
<organism evidence="1 2">
    <name type="scientific">Nonlabens dokdonensis</name>
    <dbReference type="NCBI Taxonomy" id="328515"/>
    <lineage>
        <taxon>Bacteria</taxon>
        <taxon>Pseudomonadati</taxon>
        <taxon>Bacteroidota</taxon>
        <taxon>Flavobacteriia</taxon>
        <taxon>Flavobacteriales</taxon>
        <taxon>Flavobacteriaceae</taxon>
        <taxon>Nonlabens</taxon>
    </lineage>
</organism>
<name>A0ABX5Q0R7_9FLAO</name>
<evidence type="ECO:0000313" key="1">
    <source>
        <dbReference type="EMBL" id="PZX43469.1"/>
    </source>
</evidence>
<dbReference type="EMBL" id="QKZR01000001">
    <property type="protein sequence ID" value="PZX43469.1"/>
    <property type="molecule type" value="Genomic_DNA"/>
</dbReference>
<sequence length="141" mass="16184">MDSFNTVASKEHSKRFAHFSSLVYVAQSNGVIDDDEKAFLRPIAIKLGITEKEYNMLIANPKKYPVERSSDTNKSLRRLFEMFQVIYADGIQDDLQRKIVYDYALELGFSHQYAEKVVNKSVVLFSGNFSFKDYHAVVSNV</sequence>
<accession>A0ABX5Q0R7</accession>
<dbReference type="InterPro" id="IPR029024">
    <property type="entry name" value="TerB-like"/>
</dbReference>
<evidence type="ECO:0000313" key="2">
    <source>
        <dbReference type="Proteomes" id="UP000248584"/>
    </source>
</evidence>
<gene>
    <name evidence="1" type="ORF">LX97_00469</name>
</gene>
<dbReference type="Proteomes" id="UP000248584">
    <property type="component" value="Unassembled WGS sequence"/>
</dbReference>
<comment type="caution">
    <text evidence="1">The sequence shown here is derived from an EMBL/GenBank/DDBJ whole genome shotgun (WGS) entry which is preliminary data.</text>
</comment>
<proteinExistence type="predicted"/>
<dbReference type="SUPFAM" id="SSF158682">
    <property type="entry name" value="TerB-like"/>
    <property type="match status" value="1"/>
</dbReference>